<keyword evidence="4" id="KW-1185">Reference proteome</keyword>
<feature type="signal peptide" evidence="2">
    <location>
        <begin position="1"/>
        <end position="22"/>
    </location>
</feature>
<organism evidence="3 4">
    <name type="scientific">Steroidobacter agaridevorans</name>
    <dbReference type="NCBI Taxonomy" id="2695856"/>
    <lineage>
        <taxon>Bacteria</taxon>
        <taxon>Pseudomonadati</taxon>
        <taxon>Pseudomonadota</taxon>
        <taxon>Gammaproteobacteria</taxon>
        <taxon>Steroidobacterales</taxon>
        <taxon>Steroidobacteraceae</taxon>
        <taxon>Steroidobacter</taxon>
    </lineage>
</organism>
<dbReference type="RefSeq" id="WP_161810000.1">
    <property type="nucleotide sequence ID" value="NZ_BLJN01000001.1"/>
</dbReference>
<evidence type="ECO:0000313" key="4">
    <source>
        <dbReference type="Proteomes" id="UP000445000"/>
    </source>
</evidence>
<evidence type="ECO:0000256" key="1">
    <source>
        <dbReference type="SAM" id="MobiDB-lite"/>
    </source>
</evidence>
<keyword evidence="2" id="KW-0732">Signal</keyword>
<feature type="chain" id="PRO_5032995393" description="Lipoprotein" evidence="2">
    <location>
        <begin position="23"/>
        <end position="342"/>
    </location>
</feature>
<comment type="caution">
    <text evidence="3">The sequence shown here is derived from an EMBL/GenBank/DDBJ whole genome shotgun (WGS) entry which is preliminary data.</text>
</comment>
<dbReference type="Proteomes" id="UP000445000">
    <property type="component" value="Unassembled WGS sequence"/>
</dbReference>
<evidence type="ECO:0008006" key="5">
    <source>
        <dbReference type="Google" id="ProtNLM"/>
    </source>
</evidence>
<accession>A0A829Y4P5</accession>
<gene>
    <name evidence="3" type="ORF">GCM10011487_00630</name>
</gene>
<sequence>MSGRGAITVAMCALLLTASADAADAWKPPRTADGQPDLQGIWTNATITPLERPKEFGERLVISAEEARTIESQNQQFNDEADAPTDPKTRTQDLPNSCGLGFTGADCGYNNFWIDRGQSVVEVNGERRSSLIVAPKDGRIPLTPERQNMLRERFMTMRTNFDGPEARPLAERCLLAFGSSSGPPMLPVLYNNHYQIVQSRDTVMILVEMVHDARIIRLNAKPSGVQKWMGDSVGRWEGDTLVVETTNFTDKESFRGSTPKMKITERFTRVGPDKINYRVTLEDPVAFLQPWTAEYPFYATDEPIYEYACHEGNYALPGILAGAREDEKRKLQASAPSGSGGK</sequence>
<reference evidence="4" key="1">
    <citation type="submission" date="2020-01" db="EMBL/GenBank/DDBJ databases">
        <title>'Steroidobacter agaridevorans' sp. nov., agar-degrading bacteria isolated from rhizosphere soils.</title>
        <authorList>
            <person name="Ikenaga M."/>
            <person name="Kataoka M."/>
            <person name="Murouchi A."/>
            <person name="Katsuragi S."/>
            <person name="Sakai M."/>
        </authorList>
    </citation>
    <scope>NUCLEOTIDE SEQUENCE [LARGE SCALE GENOMIC DNA]</scope>
    <source>
        <strain evidence="4">YU21-B</strain>
    </source>
</reference>
<proteinExistence type="predicted"/>
<evidence type="ECO:0000313" key="3">
    <source>
        <dbReference type="EMBL" id="GFE78063.1"/>
    </source>
</evidence>
<feature type="region of interest" description="Disordered" evidence="1">
    <location>
        <begin position="68"/>
        <end position="93"/>
    </location>
</feature>
<protein>
    <recommendedName>
        <fullName evidence="5">Lipoprotein</fullName>
    </recommendedName>
</protein>
<name>A0A829Y4P5_9GAMM</name>
<dbReference type="AlphaFoldDB" id="A0A829Y4P5"/>
<dbReference type="EMBL" id="BLJN01000001">
    <property type="protein sequence ID" value="GFE78063.1"/>
    <property type="molecule type" value="Genomic_DNA"/>
</dbReference>
<evidence type="ECO:0000256" key="2">
    <source>
        <dbReference type="SAM" id="SignalP"/>
    </source>
</evidence>